<sequence>IDVTTISIRTGKFEARFFHLSFEEELGKVKSHSRSINNIVFLPDGRATGAVSKRVTSVSTASIHSESVFKA</sequence>
<organism evidence="1 2">
    <name type="scientific">Mus spicilegus</name>
    <name type="common">Mound-building mouse</name>
    <dbReference type="NCBI Taxonomy" id="10103"/>
    <lineage>
        <taxon>Eukaryota</taxon>
        <taxon>Metazoa</taxon>
        <taxon>Chordata</taxon>
        <taxon>Craniata</taxon>
        <taxon>Vertebrata</taxon>
        <taxon>Euteleostomi</taxon>
        <taxon>Mammalia</taxon>
        <taxon>Eutheria</taxon>
        <taxon>Euarchontoglires</taxon>
        <taxon>Glires</taxon>
        <taxon>Rodentia</taxon>
        <taxon>Myomorpha</taxon>
        <taxon>Muroidea</taxon>
        <taxon>Muridae</taxon>
        <taxon>Murinae</taxon>
        <taxon>Mus</taxon>
        <taxon>Mus</taxon>
    </lineage>
</organism>
<dbReference type="Proteomes" id="UP000694415">
    <property type="component" value="Unplaced"/>
</dbReference>
<dbReference type="GeneTree" id="ENSGT00940000167420"/>
<evidence type="ECO:0000313" key="1">
    <source>
        <dbReference type="Ensembl" id="ENSMSIP00000032589.1"/>
    </source>
</evidence>
<dbReference type="AlphaFoldDB" id="A0A8C6I9F1"/>
<reference evidence="1" key="2">
    <citation type="submission" date="2025-09" db="UniProtKB">
        <authorList>
            <consortium name="Ensembl"/>
        </authorList>
    </citation>
    <scope>IDENTIFICATION</scope>
</reference>
<dbReference type="InterPro" id="IPR015943">
    <property type="entry name" value="WD40/YVTN_repeat-like_dom_sf"/>
</dbReference>
<evidence type="ECO:0000313" key="2">
    <source>
        <dbReference type="Proteomes" id="UP000694415"/>
    </source>
</evidence>
<accession>A0A8C6I9F1</accession>
<dbReference type="Gene3D" id="2.130.10.10">
    <property type="entry name" value="YVTN repeat-like/Quinoprotein amine dehydrogenase"/>
    <property type="match status" value="1"/>
</dbReference>
<proteinExistence type="predicted"/>
<name>A0A8C6I9F1_MUSSI</name>
<dbReference type="Ensembl" id="ENSMSIT00000041121.1">
    <property type="protein sequence ID" value="ENSMSIP00000032589.1"/>
    <property type="gene ID" value="ENSMSIG00000027314.1"/>
</dbReference>
<protein>
    <submittedName>
        <fullName evidence="1">Uncharacterized protein</fullName>
    </submittedName>
</protein>
<reference evidence="1" key="1">
    <citation type="submission" date="2025-08" db="UniProtKB">
        <authorList>
            <consortium name="Ensembl"/>
        </authorList>
    </citation>
    <scope>IDENTIFICATION</scope>
</reference>
<keyword evidence="2" id="KW-1185">Reference proteome</keyword>